<dbReference type="Proteomes" id="UP000286716">
    <property type="component" value="Unassembled WGS sequence"/>
</dbReference>
<dbReference type="InterPro" id="IPR029046">
    <property type="entry name" value="LolA/LolB/LppX"/>
</dbReference>
<accession>A0A428WDG2</accession>
<evidence type="ECO:0000313" key="2">
    <source>
        <dbReference type="EMBL" id="RSM41117.1"/>
    </source>
</evidence>
<keyword evidence="1" id="KW-0732">Signal</keyword>
<dbReference type="AlphaFoldDB" id="A0A428WDG2"/>
<protein>
    <recommendedName>
        <fullName evidence="4">LppX_LprAFG lipoprotein</fullName>
    </recommendedName>
</protein>
<dbReference type="EMBL" id="QHHU01000036">
    <property type="protein sequence ID" value="RSM41117.1"/>
    <property type="molecule type" value="Genomic_DNA"/>
</dbReference>
<reference evidence="2 3" key="1">
    <citation type="submission" date="2018-05" db="EMBL/GenBank/DDBJ databases">
        <title>Evolution of GPA BGCs.</title>
        <authorList>
            <person name="Waglechner N."/>
            <person name="Wright G.D."/>
        </authorList>
    </citation>
    <scope>NUCLEOTIDE SEQUENCE [LARGE SCALE GENOMIC DNA]</scope>
    <source>
        <strain evidence="2 3">DSM 5908</strain>
    </source>
</reference>
<dbReference type="SUPFAM" id="SSF89392">
    <property type="entry name" value="Prokaryotic lipoproteins and lipoprotein localization factors"/>
    <property type="match status" value="1"/>
</dbReference>
<feature type="signal peptide" evidence="1">
    <location>
        <begin position="1"/>
        <end position="19"/>
    </location>
</feature>
<dbReference type="Gene3D" id="2.50.20.20">
    <property type="match status" value="1"/>
</dbReference>
<feature type="chain" id="PRO_5039665186" description="LppX_LprAFG lipoprotein" evidence="1">
    <location>
        <begin position="20"/>
        <end position="268"/>
    </location>
</feature>
<dbReference type="OrthoDB" id="3781094at2"/>
<evidence type="ECO:0000256" key="1">
    <source>
        <dbReference type="SAM" id="SignalP"/>
    </source>
</evidence>
<evidence type="ECO:0000313" key="3">
    <source>
        <dbReference type="Proteomes" id="UP000286716"/>
    </source>
</evidence>
<proteinExistence type="predicted"/>
<organism evidence="2 3">
    <name type="scientific">Amycolatopsis balhimycina DSM 5908</name>
    <dbReference type="NCBI Taxonomy" id="1081091"/>
    <lineage>
        <taxon>Bacteria</taxon>
        <taxon>Bacillati</taxon>
        <taxon>Actinomycetota</taxon>
        <taxon>Actinomycetes</taxon>
        <taxon>Pseudonocardiales</taxon>
        <taxon>Pseudonocardiaceae</taxon>
        <taxon>Amycolatopsis</taxon>
    </lineage>
</organism>
<name>A0A428WDG2_AMYBA</name>
<keyword evidence="3" id="KW-1185">Reference proteome</keyword>
<sequence length="268" mass="28058">MIIAAAALALAACDPGPTAAPPPAPTTLSAPAADAAQLVAGIRAGVAETPSATFAMTAVLGTTTSDVPGSLTLDGGRGSLTMVIQGFETRVIHGRSYTRMPQEVIPGKQWMGADPDSADPVSRAMSGGEPLIQKLPDVGWALLVVERSGRIVSAEQTRLGALPVNHYRLEIDGAKAPELFPEFAHRTVNGQVDKPMTAKLPAELWLDAARRPVRFAIDLTAASPSNLQGDPTLKATTDYRDWGKAVEIPVPPADQVADITELLKKMGT</sequence>
<comment type="caution">
    <text evidence="2">The sequence shown here is derived from an EMBL/GenBank/DDBJ whole genome shotgun (WGS) entry which is preliminary data.</text>
</comment>
<evidence type="ECO:0008006" key="4">
    <source>
        <dbReference type="Google" id="ProtNLM"/>
    </source>
</evidence>
<gene>
    <name evidence="2" type="ORF">DMA12_25245</name>
</gene>